<evidence type="ECO:0000256" key="4">
    <source>
        <dbReference type="ARBA" id="ARBA00022801"/>
    </source>
</evidence>
<reference evidence="9" key="1">
    <citation type="journal article" date="2019" name="Int. J. Syst. Evol. Microbiol.">
        <title>The Global Catalogue of Microorganisms (GCM) 10K type strain sequencing project: providing services to taxonomists for standard genome sequencing and annotation.</title>
        <authorList>
            <consortium name="The Broad Institute Genomics Platform"/>
            <consortium name="The Broad Institute Genome Sequencing Center for Infectious Disease"/>
            <person name="Wu L."/>
            <person name="Ma J."/>
        </authorList>
    </citation>
    <scope>NUCLEOTIDE SEQUENCE [LARGE SCALE GENOMIC DNA]</scope>
    <source>
        <strain evidence="9">CGMCC 1.12923</strain>
    </source>
</reference>
<keyword evidence="2" id="KW-0645">Protease</keyword>
<gene>
    <name evidence="8" type="ORF">GCM10011357_13870</name>
</gene>
<feature type="domain" description="M23ase beta-sheet core" evidence="7">
    <location>
        <begin position="300"/>
        <end position="396"/>
    </location>
</feature>
<evidence type="ECO:0000256" key="1">
    <source>
        <dbReference type="ARBA" id="ARBA00001947"/>
    </source>
</evidence>
<dbReference type="Gene3D" id="3.10.450.350">
    <property type="match status" value="1"/>
</dbReference>
<dbReference type="RefSeq" id="WP_180237179.1">
    <property type="nucleotide sequence ID" value="NZ_BMGJ01000004.1"/>
</dbReference>
<proteinExistence type="predicted"/>
<keyword evidence="5" id="KW-0862">Zinc</keyword>
<dbReference type="EMBL" id="BMGJ01000004">
    <property type="protein sequence ID" value="GGD59828.1"/>
    <property type="molecule type" value="Genomic_DNA"/>
</dbReference>
<sequence>MISLSQRHIVALVLVTAAMLMVIISSNNASESDVAVLSPSPVPIDNSLLGDSLRVYGPQQPDTYKAVAETQQQPRGQIATLQPGQNLTRLLGKQGISAHRVALLAMAAESWLDLGKLKTGVNIEVSHPTSDGHRVRLAREYGEVVEATYANNAWSVRIVQVPTWQQTQEQGLTISNSLYQDAAQNNIPVDVINSAILALSHFVDFQRQVQKDDVLEVRFERTRVHQDQALFAHLPNPLSLKYLRFTNAGEDYRLIRFNDAFYFPDSRLAQSFLLKTPLNGARLSSHFGNRHHPVLGYDRLHKGIDFSAPVGTPILAAGRGVVKRASRYGSFGKAVVIDHGDGYETLYAHLKGFAGNLSQGDSVKQGDIIGYLGNTGLSAGRHLHYEVHRHGRALNPLKLKAPAGISLQGEALARFQHQLAQLTNTNSQLTSLAP</sequence>
<evidence type="ECO:0000313" key="8">
    <source>
        <dbReference type="EMBL" id="GGD59828.1"/>
    </source>
</evidence>
<dbReference type="PANTHER" id="PTHR21666">
    <property type="entry name" value="PEPTIDASE-RELATED"/>
    <property type="match status" value="1"/>
</dbReference>
<dbReference type="InterPro" id="IPR050570">
    <property type="entry name" value="Cell_wall_metabolism_enzyme"/>
</dbReference>
<evidence type="ECO:0000313" key="9">
    <source>
        <dbReference type="Proteomes" id="UP000614272"/>
    </source>
</evidence>
<name>A0ABQ1R914_9ALTE</name>
<dbReference type="Pfam" id="PF01551">
    <property type="entry name" value="Peptidase_M23"/>
    <property type="match status" value="1"/>
</dbReference>
<comment type="caution">
    <text evidence="8">The sequence shown here is derived from an EMBL/GenBank/DDBJ whole genome shotgun (WGS) entry which is preliminary data.</text>
</comment>
<accession>A0ABQ1R914</accession>
<evidence type="ECO:0000256" key="2">
    <source>
        <dbReference type="ARBA" id="ARBA00022670"/>
    </source>
</evidence>
<dbReference type="InterPro" id="IPR011055">
    <property type="entry name" value="Dup_hybrid_motif"/>
</dbReference>
<dbReference type="PANTHER" id="PTHR21666:SF288">
    <property type="entry name" value="CELL DIVISION PROTEIN YTFB"/>
    <property type="match status" value="1"/>
</dbReference>
<dbReference type="InterPro" id="IPR016047">
    <property type="entry name" value="M23ase_b-sheet_dom"/>
</dbReference>
<dbReference type="SUPFAM" id="SSF51261">
    <property type="entry name" value="Duplicated hybrid motif"/>
    <property type="match status" value="1"/>
</dbReference>
<dbReference type="Gene3D" id="2.70.70.10">
    <property type="entry name" value="Glucose Permease (Domain IIA)"/>
    <property type="match status" value="1"/>
</dbReference>
<dbReference type="CDD" id="cd12797">
    <property type="entry name" value="M23_peptidase"/>
    <property type="match status" value="1"/>
</dbReference>
<comment type="cofactor">
    <cofactor evidence="1">
        <name>Zn(2+)</name>
        <dbReference type="ChEBI" id="CHEBI:29105"/>
    </cofactor>
</comment>
<evidence type="ECO:0000259" key="7">
    <source>
        <dbReference type="Pfam" id="PF01551"/>
    </source>
</evidence>
<evidence type="ECO:0000256" key="3">
    <source>
        <dbReference type="ARBA" id="ARBA00022723"/>
    </source>
</evidence>
<protein>
    <recommendedName>
        <fullName evidence="7">M23ase beta-sheet core domain-containing protein</fullName>
    </recommendedName>
</protein>
<evidence type="ECO:0000256" key="5">
    <source>
        <dbReference type="ARBA" id="ARBA00022833"/>
    </source>
</evidence>
<keyword evidence="4" id="KW-0378">Hydrolase</keyword>
<keyword evidence="9" id="KW-1185">Reference proteome</keyword>
<keyword evidence="6" id="KW-0482">Metalloprotease</keyword>
<keyword evidence="3" id="KW-0479">Metal-binding</keyword>
<evidence type="ECO:0000256" key="6">
    <source>
        <dbReference type="ARBA" id="ARBA00023049"/>
    </source>
</evidence>
<organism evidence="8 9">
    <name type="scientific">Lacimicrobium alkaliphilum</name>
    <dbReference type="NCBI Taxonomy" id="1526571"/>
    <lineage>
        <taxon>Bacteria</taxon>
        <taxon>Pseudomonadati</taxon>
        <taxon>Pseudomonadota</taxon>
        <taxon>Gammaproteobacteria</taxon>
        <taxon>Alteromonadales</taxon>
        <taxon>Alteromonadaceae</taxon>
        <taxon>Lacimicrobium</taxon>
    </lineage>
</organism>
<dbReference type="Proteomes" id="UP000614272">
    <property type="component" value="Unassembled WGS sequence"/>
</dbReference>